<accession>A0A1I7UM31</accession>
<reference evidence="3" key="1">
    <citation type="submission" date="2016-11" db="UniProtKB">
        <authorList>
            <consortium name="WormBaseParasite"/>
        </authorList>
    </citation>
    <scope>IDENTIFICATION</scope>
</reference>
<evidence type="ECO:0000313" key="3">
    <source>
        <dbReference type="WBParaSite" id="Csp11.Scaffold630.g17327.t1"/>
    </source>
</evidence>
<dbReference type="eggNOG" id="KOG4416">
    <property type="taxonomic scope" value="Eukaryota"/>
</dbReference>
<feature type="compositionally biased region" description="Basic residues" evidence="1">
    <location>
        <begin position="122"/>
        <end position="134"/>
    </location>
</feature>
<feature type="region of interest" description="Disordered" evidence="1">
    <location>
        <begin position="13"/>
        <end position="213"/>
    </location>
</feature>
<feature type="compositionally biased region" description="Acidic residues" evidence="1">
    <location>
        <begin position="137"/>
        <end position="158"/>
    </location>
</feature>
<name>A0A1I7UM31_9PELO</name>
<feature type="compositionally biased region" description="Low complexity" evidence="1">
    <location>
        <begin position="78"/>
        <end position="91"/>
    </location>
</feature>
<sequence>MWNSVVRVKFGQRLENANNRSRRDKPRTPKEEIDDAVLHYVPGTTTTKEQNHVMTEQTEPKVILPPSSNPPNHLYSSPPNHLPNHYPNHYPNHPRRRSSSEVNYSTPSRKLLPVQPIESSSHRRHYSSHSHRHVYPSEDEDDDGDDLDSEGDDGDIDELPTPPPPIFATRLTADSWENQRLRPVAGRRQLPETPDLPKHGELPHIFSIPHANV</sequence>
<organism evidence="2 3">
    <name type="scientific">Caenorhabditis tropicalis</name>
    <dbReference type="NCBI Taxonomy" id="1561998"/>
    <lineage>
        <taxon>Eukaryota</taxon>
        <taxon>Metazoa</taxon>
        <taxon>Ecdysozoa</taxon>
        <taxon>Nematoda</taxon>
        <taxon>Chromadorea</taxon>
        <taxon>Rhabditida</taxon>
        <taxon>Rhabditina</taxon>
        <taxon>Rhabditomorpha</taxon>
        <taxon>Rhabditoidea</taxon>
        <taxon>Rhabditidae</taxon>
        <taxon>Peloderinae</taxon>
        <taxon>Caenorhabditis</taxon>
    </lineage>
</organism>
<dbReference type="Proteomes" id="UP000095282">
    <property type="component" value="Unplaced"/>
</dbReference>
<proteinExistence type="predicted"/>
<evidence type="ECO:0000256" key="1">
    <source>
        <dbReference type="SAM" id="MobiDB-lite"/>
    </source>
</evidence>
<feature type="compositionally biased region" description="Polar residues" evidence="1">
    <location>
        <begin position="43"/>
        <end position="57"/>
    </location>
</feature>
<dbReference type="WBParaSite" id="Csp11.Scaffold630.g17327.t1">
    <property type="protein sequence ID" value="Csp11.Scaffold630.g17327.t1"/>
    <property type="gene ID" value="Csp11.Scaffold630.g17327"/>
</dbReference>
<keyword evidence="2" id="KW-1185">Reference proteome</keyword>
<protein>
    <submittedName>
        <fullName evidence="3">Uncharacterized protein</fullName>
    </submittedName>
</protein>
<evidence type="ECO:0000313" key="2">
    <source>
        <dbReference type="Proteomes" id="UP000095282"/>
    </source>
</evidence>
<dbReference type="AlphaFoldDB" id="A0A1I7UM31"/>